<evidence type="ECO:0000256" key="1">
    <source>
        <dbReference type="SAM" id="MobiDB-lite"/>
    </source>
</evidence>
<proteinExistence type="predicted"/>
<protein>
    <submittedName>
        <fullName evidence="3">Uncharacterized protein</fullName>
    </submittedName>
</protein>
<name>A0A914MBF5_MELIC</name>
<keyword evidence="2" id="KW-1185">Reference proteome</keyword>
<feature type="region of interest" description="Disordered" evidence="1">
    <location>
        <begin position="1"/>
        <end position="20"/>
    </location>
</feature>
<evidence type="ECO:0000313" key="3">
    <source>
        <dbReference type="WBParaSite" id="Minc3s01579g24868"/>
    </source>
</evidence>
<accession>A0A914MBF5</accession>
<organism evidence="2 3">
    <name type="scientific">Meloidogyne incognita</name>
    <name type="common">Southern root-knot nematode worm</name>
    <name type="synonym">Oxyuris incognita</name>
    <dbReference type="NCBI Taxonomy" id="6306"/>
    <lineage>
        <taxon>Eukaryota</taxon>
        <taxon>Metazoa</taxon>
        <taxon>Ecdysozoa</taxon>
        <taxon>Nematoda</taxon>
        <taxon>Chromadorea</taxon>
        <taxon>Rhabditida</taxon>
        <taxon>Tylenchina</taxon>
        <taxon>Tylenchomorpha</taxon>
        <taxon>Tylenchoidea</taxon>
        <taxon>Meloidogynidae</taxon>
        <taxon>Meloidogyninae</taxon>
        <taxon>Meloidogyne</taxon>
        <taxon>Meloidogyne incognita group</taxon>
    </lineage>
</organism>
<reference evidence="3" key="1">
    <citation type="submission" date="2022-11" db="UniProtKB">
        <authorList>
            <consortium name="WormBaseParasite"/>
        </authorList>
    </citation>
    <scope>IDENTIFICATION</scope>
</reference>
<sequence length="639" mass="73144">MSSPTHNCCNPKQQQPQTTAGELASVMQELLQRFDKLTGPDDEQVQPVQKDEQKEQFSFFQRKYAFMKECQKRFAKRIFIPIVVRSAAELLNDRKLFPGEEYCDRPSSQYDCSYGCQHTKSCDGVFAYTPEQMKLAAIFAPETPDFLKKKSKMETMEKPDDEEKSSEYCDEAIDQPACSDQHLAELDPKQQLQTTAGELASVMQELRQRLDNRTTAKDVPVQSVQKEEQKEQLNYRQRKDAFIEKYDYVFWSRSAPQLSNDRKKFPKEEWCDRPSSQYDCSYGCQHTQSCQSLFVYSPEEMKLAVEWDSETPDFLTEKSKRERMGKLDGKDKSSEYSDYVDIDQHIDQCTYYINHPAFSSRRLAARSNDYLSPADAVTADGQNDKEAASNLTTSSVYFGQSSENLSLETLLSSVEDINSTKTCLQATHQRNYFLDEDYGWYWENVSSESVYVSWESIHTMQEELDPVEGQFYDYSVLPSLSFDDFFNGSASAEAFDGVDKLSVYCDGALIGSASTGDMGTSLSQESFYCLPTKRIQLRKPASSSVLKALFQSSDSDMESVPSSIQSSVSLLLSPLEAREKVRKLALQANNVDDFFELIPDNLLDNFFSDYKMLVQHKMLEEQCDNIREELMKQPKKADD</sequence>
<dbReference type="WBParaSite" id="Minc3s01579g24868">
    <property type="protein sequence ID" value="Minc3s01579g24868"/>
    <property type="gene ID" value="Minc3s01579g24868"/>
</dbReference>
<dbReference type="Proteomes" id="UP000887563">
    <property type="component" value="Unplaced"/>
</dbReference>
<dbReference type="AlphaFoldDB" id="A0A914MBF5"/>
<evidence type="ECO:0000313" key="2">
    <source>
        <dbReference type="Proteomes" id="UP000887563"/>
    </source>
</evidence>